<feature type="domain" description="ABC transmembrane type-1" evidence="8">
    <location>
        <begin position="119"/>
        <end position="328"/>
    </location>
</feature>
<evidence type="ECO:0000259" key="8">
    <source>
        <dbReference type="PROSITE" id="PS50928"/>
    </source>
</evidence>
<dbReference type="InterPro" id="IPR035906">
    <property type="entry name" value="MetI-like_sf"/>
</dbReference>
<protein>
    <submittedName>
        <fullName evidence="9">ABC transporter permease</fullName>
    </submittedName>
</protein>
<dbReference type="InterPro" id="IPR000515">
    <property type="entry name" value="MetI-like"/>
</dbReference>
<dbReference type="PROSITE" id="PS50928">
    <property type="entry name" value="ABC_TM1"/>
    <property type="match status" value="1"/>
</dbReference>
<dbReference type="PANTHER" id="PTHR43163:SF3">
    <property type="entry name" value="PEPTIDE ABC TRANSPORTER PERMEASE PROTEIN"/>
    <property type="match status" value="1"/>
</dbReference>
<comment type="subcellular location">
    <subcellularLocation>
        <location evidence="1 7">Cell membrane</location>
        <topology evidence="1 7">Multi-pass membrane protein</topology>
    </subcellularLocation>
</comment>
<keyword evidence="10" id="KW-1185">Reference proteome</keyword>
<keyword evidence="2 7" id="KW-0813">Transport</keyword>
<keyword evidence="5 7" id="KW-1133">Transmembrane helix</keyword>
<dbReference type="RefSeq" id="WP_379887601.1">
    <property type="nucleotide sequence ID" value="NZ_JBHSDI010000015.1"/>
</dbReference>
<dbReference type="CDD" id="cd06261">
    <property type="entry name" value="TM_PBP2"/>
    <property type="match status" value="1"/>
</dbReference>
<keyword evidence="6 7" id="KW-0472">Membrane</keyword>
<dbReference type="InterPro" id="IPR045621">
    <property type="entry name" value="BPD_transp_1_N"/>
</dbReference>
<gene>
    <name evidence="9" type="ORF">ACFOZ5_12005</name>
</gene>
<feature type="transmembrane region" description="Helical" evidence="7">
    <location>
        <begin position="158"/>
        <end position="182"/>
    </location>
</feature>
<evidence type="ECO:0000256" key="4">
    <source>
        <dbReference type="ARBA" id="ARBA00022692"/>
    </source>
</evidence>
<feature type="transmembrane region" description="Helical" evidence="7">
    <location>
        <begin position="33"/>
        <end position="51"/>
    </location>
</feature>
<proteinExistence type="inferred from homology"/>
<evidence type="ECO:0000256" key="1">
    <source>
        <dbReference type="ARBA" id="ARBA00004651"/>
    </source>
</evidence>
<evidence type="ECO:0000256" key="3">
    <source>
        <dbReference type="ARBA" id="ARBA00022475"/>
    </source>
</evidence>
<feature type="transmembrane region" description="Helical" evidence="7">
    <location>
        <begin position="202"/>
        <end position="221"/>
    </location>
</feature>
<feature type="transmembrane region" description="Helical" evidence="7">
    <location>
        <begin position="306"/>
        <end position="331"/>
    </location>
</feature>
<evidence type="ECO:0000256" key="7">
    <source>
        <dbReference type="RuleBase" id="RU363032"/>
    </source>
</evidence>
<evidence type="ECO:0000256" key="2">
    <source>
        <dbReference type="ARBA" id="ARBA00022448"/>
    </source>
</evidence>
<feature type="transmembrane region" description="Helical" evidence="7">
    <location>
        <begin position="261"/>
        <end position="286"/>
    </location>
</feature>
<dbReference type="Pfam" id="PF19300">
    <property type="entry name" value="BPD_transp_1_N"/>
    <property type="match status" value="1"/>
</dbReference>
<dbReference type="PANTHER" id="PTHR43163">
    <property type="entry name" value="DIPEPTIDE TRANSPORT SYSTEM PERMEASE PROTEIN DPPB-RELATED"/>
    <property type="match status" value="1"/>
</dbReference>
<evidence type="ECO:0000313" key="10">
    <source>
        <dbReference type="Proteomes" id="UP001595798"/>
    </source>
</evidence>
<sequence length="341" mass="36722">MQGKAASAPHQEAVTRHRTPVMPAALRRFGRRLLHLLAVLVIVSIATFLMLELLPGNLAGSFLHENASAAEVAAIETELGLDKPLAERFLAWAGSALRGNLGQSPVSGESISAAIAERLPVTLQLLLYAQLLSLVIALPLGIIAGYREGSTLDRVISGGALGSLAMPHFVWGILLILLLSIWLDWLPATGYVPFLESPLGNLTSLFLPALTLAMVEAPVYLRLLRSDIASTLQEDYIIVARAKGLSDRQILLRHALRPSSFTLITLMGINIGNLIGGSVIVESLFALPGVGRFLVEGVIRRDFFTVQGVVLVIAVTFVLVNLMVDLAYNLLDPRLSHDSTH</sequence>
<reference evidence="10" key="1">
    <citation type="journal article" date="2019" name="Int. J. Syst. Evol. Microbiol.">
        <title>The Global Catalogue of Microorganisms (GCM) 10K type strain sequencing project: providing services to taxonomists for standard genome sequencing and annotation.</title>
        <authorList>
            <consortium name="The Broad Institute Genomics Platform"/>
            <consortium name="The Broad Institute Genome Sequencing Center for Infectious Disease"/>
            <person name="Wu L."/>
            <person name="Ma J."/>
        </authorList>
    </citation>
    <scope>NUCLEOTIDE SEQUENCE [LARGE SCALE GENOMIC DNA]</scope>
    <source>
        <strain evidence="10">CECT 7297</strain>
    </source>
</reference>
<name>A0ABV8QK38_9GAMM</name>
<dbReference type="Proteomes" id="UP001595798">
    <property type="component" value="Unassembled WGS sequence"/>
</dbReference>
<accession>A0ABV8QK38</accession>
<dbReference type="Pfam" id="PF00528">
    <property type="entry name" value="BPD_transp_1"/>
    <property type="match status" value="1"/>
</dbReference>
<keyword evidence="3" id="KW-1003">Cell membrane</keyword>
<comment type="similarity">
    <text evidence="7">Belongs to the binding-protein-dependent transport system permease family.</text>
</comment>
<feature type="transmembrane region" description="Helical" evidence="7">
    <location>
        <begin position="125"/>
        <end position="146"/>
    </location>
</feature>
<evidence type="ECO:0000256" key="6">
    <source>
        <dbReference type="ARBA" id="ARBA00023136"/>
    </source>
</evidence>
<comment type="caution">
    <text evidence="9">The sequence shown here is derived from an EMBL/GenBank/DDBJ whole genome shotgun (WGS) entry which is preliminary data.</text>
</comment>
<dbReference type="SUPFAM" id="SSF161098">
    <property type="entry name" value="MetI-like"/>
    <property type="match status" value="1"/>
</dbReference>
<dbReference type="EMBL" id="JBHSDI010000015">
    <property type="protein sequence ID" value="MFC4259753.1"/>
    <property type="molecule type" value="Genomic_DNA"/>
</dbReference>
<keyword evidence="4 7" id="KW-0812">Transmembrane</keyword>
<dbReference type="Gene3D" id="1.10.3720.10">
    <property type="entry name" value="MetI-like"/>
    <property type="match status" value="1"/>
</dbReference>
<evidence type="ECO:0000313" key="9">
    <source>
        <dbReference type="EMBL" id="MFC4259753.1"/>
    </source>
</evidence>
<organism evidence="9 10">
    <name type="scientific">Marinobacter lacisalsi</name>
    <dbReference type="NCBI Taxonomy" id="475979"/>
    <lineage>
        <taxon>Bacteria</taxon>
        <taxon>Pseudomonadati</taxon>
        <taxon>Pseudomonadota</taxon>
        <taxon>Gammaproteobacteria</taxon>
        <taxon>Pseudomonadales</taxon>
        <taxon>Marinobacteraceae</taxon>
        <taxon>Marinobacter</taxon>
    </lineage>
</organism>
<evidence type="ECO:0000256" key="5">
    <source>
        <dbReference type="ARBA" id="ARBA00022989"/>
    </source>
</evidence>